<proteinExistence type="predicted"/>
<reference evidence="2" key="1">
    <citation type="submission" date="2015-04" db="UniProtKB">
        <authorList>
            <consortium name="EnsemblPlants"/>
        </authorList>
    </citation>
    <scope>IDENTIFICATION</scope>
</reference>
<keyword evidence="3" id="KW-1185">Reference proteome</keyword>
<evidence type="ECO:0000313" key="3">
    <source>
        <dbReference type="Proteomes" id="UP000026961"/>
    </source>
</evidence>
<dbReference type="EnsemblPlants" id="OGLUM06G05960.1">
    <property type="protein sequence ID" value="OGLUM06G05960.1"/>
    <property type="gene ID" value="OGLUM06G05960"/>
</dbReference>
<dbReference type="AlphaFoldDB" id="A0A0E0A626"/>
<name>A0A0E0A626_9ORYZ</name>
<dbReference type="Proteomes" id="UP000026961">
    <property type="component" value="Chromosome 6"/>
</dbReference>
<evidence type="ECO:0000256" key="1">
    <source>
        <dbReference type="SAM" id="SignalP"/>
    </source>
</evidence>
<protein>
    <submittedName>
        <fullName evidence="2">Uncharacterized protein</fullName>
    </submittedName>
</protein>
<feature type="chain" id="PRO_5002353083" evidence="1">
    <location>
        <begin position="30"/>
        <end position="90"/>
    </location>
</feature>
<dbReference type="Gramene" id="OGLUM06G05960.1">
    <property type="protein sequence ID" value="OGLUM06G05960.1"/>
    <property type="gene ID" value="OGLUM06G05960"/>
</dbReference>
<sequence>MVLTHIISRFTPLARCCLLLVLLLAPSSSSSSSRNAAPVMVGVVVDLQSEAGRKSRTCIDMALEDPRMSSTTLHVWDSRGELTEAAHAGK</sequence>
<keyword evidence="1" id="KW-0732">Signal</keyword>
<feature type="signal peptide" evidence="1">
    <location>
        <begin position="1"/>
        <end position="29"/>
    </location>
</feature>
<accession>A0A0E0A626</accession>
<dbReference type="HOGENOM" id="CLU_2444449_0_0_1"/>
<evidence type="ECO:0000313" key="2">
    <source>
        <dbReference type="EnsemblPlants" id="OGLUM06G05960.1"/>
    </source>
</evidence>
<reference evidence="2" key="2">
    <citation type="submission" date="2018-05" db="EMBL/GenBank/DDBJ databases">
        <title>OgluRS3 (Oryza glumaepatula Reference Sequence Version 3).</title>
        <authorList>
            <person name="Zhang J."/>
            <person name="Kudrna D."/>
            <person name="Lee S."/>
            <person name="Talag J."/>
            <person name="Welchert J."/>
            <person name="Wing R.A."/>
        </authorList>
    </citation>
    <scope>NUCLEOTIDE SEQUENCE [LARGE SCALE GENOMIC DNA]</scope>
</reference>
<organism evidence="2">
    <name type="scientific">Oryza glumipatula</name>
    <dbReference type="NCBI Taxonomy" id="40148"/>
    <lineage>
        <taxon>Eukaryota</taxon>
        <taxon>Viridiplantae</taxon>
        <taxon>Streptophyta</taxon>
        <taxon>Embryophyta</taxon>
        <taxon>Tracheophyta</taxon>
        <taxon>Spermatophyta</taxon>
        <taxon>Magnoliopsida</taxon>
        <taxon>Liliopsida</taxon>
        <taxon>Poales</taxon>
        <taxon>Poaceae</taxon>
        <taxon>BOP clade</taxon>
        <taxon>Oryzoideae</taxon>
        <taxon>Oryzeae</taxon>
        <taxon>Oryzinae</taxon>
        <taxon>Oryza</taxon>
    </lineage>
</organism>